<dbReference type="InterPro" id="IPR007083">
    <property type="entry name" value="RNA_pol_Rpb1_4"/>
</dbReference>
<dbReference type="EMBL" id="JAFLCK010000016">
    <property type="protein sequence ID" value="MBN8661124.1"/>
    <property type="molecule type" value="Genomic_DNA"/>
</dbReference>
<accession>A0A8J7P7U5</accession>
<evidence type="ECO:0000313" key="13">
    <source>
        <dbReference type="EMBL" id="MBN8661124.1"/>
    </source>
</evidence>
<keyword evidence="4 13" id="KW-0548">Nucleotidyltransferase</keyword>
<dbReference type="EC" id="2.7.7.6" evidence="8"/>
<dbReference type="CDD" id="cd02655">
    <property type="entry name" value="RNAP_beta'_C"/>
    <property type="match status" value="1"/>
</dbReference>
<dbReference type="GO" id="GO:0000428">
    <property type="term" value="C:DNA-directed RNA polymerase complex"/>
    <property type="evidence" value="ECO:0007669"/>
    <property type="project" value="UniProtKB-KW"/>
</dbReference>
<dbReference type="InterPro" id="IPR012756">
    <property type="entry name" value="DNA-dir_RpoC2_beta_pp"/>
</dbReference>
<dbReference type="PANTHER" id="PTHR19376">
    <property type="entry name" value="DNA-DIRECTED RNA POLYMERASE"/>
    <property type="match status" value="1"/>
</dbReference>
<reference evidence="13" key="1">
    <citation type="submission" date="2021-02" db="EMBL/GenBank/DDBJ databases">
        <title>Genome-Resolved Metagenomics of a Microbial Community Performing Photosynthetic Biological Nutrient Removal.</title>
        <authorList>
            <person name="Mcdaniel E.A."/>
        </authorList>
    </citation>
    <scope>NUCLEOTIDE SEQUENCE</scope>
    <source>
        <strain evidence="13">UWPOB_OBS1</strain>
    </source>
</reference>
<dbReference type="GO" id="GO:0046872">
    <property type="term" value="F:metal ion binding"/>
    <property type="evidence" value="ECO:0007669"/>
    <property type="project" value="UniProtKB-KW"/>
</dbReference>
<evidence type="ECO:0000256" key="6">
    <source>
        <dbReference type="ARBA" id="ARBA00022833"/>
    </source>
</evidence>
<evidence type="ECO:0000256" key="8">
    <source>
        <dbReference type="NCBIfam" id="TIGR02388"/>
    </source>
</evidence>
<proteinExistence type="inferred from homology"/>
<keyword evidence="7" id="KW-0804">Transcription</keyword>
<keyword evidence="2 13" id="KW-0240">DNA-directed RNA polymerase</keyword>
<feature type="domain" description="RNA polymerase Rpb1" evidence="10">
    <location>
        <begin position="14"/>
        <end position="65"/>
    </location>
</feature>
<name>A0A8J7P7U5_9BACT</name>
<keyword evidence="3 13" id="KW-0808">Transferase</keyword>
<dbReference type="PANTHER" id="PTHR19376:SF68">
    <property type="entry name" value="DNA-DIRECTED RNA POLYMERASE SUBUNIT BETA"/>
    <property type="match status" value="1"/>
</dbReference>
<feature type="domain" description="RNA polymerase Rpb1" evidence="12">
    <location>
        <begin position="94"/>
        <end position="170"/>
    </location>
</feature>
<dbReference type="AlphaFoldDB" id="A0A8J7P7U5"/>
<dbReference type="GO" id="GO:0003899">
    <property type="term" value="F:DNA-directed RNA polymerase activity"/>
    <property type="evidence" value="ECO:0007669"/>
    <property type="project" value="UniProtKB-EC"/>
</dbReference>
<dbReference type="Gene3D" id="1.10.132.30">
    <property type="match status" value="1"/>
</dbReference>
<dbReference type="InterPro" id="IPR007066">
    <property type="entry name" value="RNA_pol_Rpb1_3"/>
</dbReference>
<sequence length="1228" mass="134912">MVTGDKKETIEFINTTVDKKKLGALLSDVYERFGTARTAELANALKNLGFKYATKAGVTISIDDLDVPEAKKGLISAAEKEIEAAQKRYERGDITEVERYNKVIDTWSATTDQLTKEVVDNFDRLNPVYMMAFSGARGNISQVRQLVGMRGLMADSQGQIIDLPIKANFREGLNVTEYIISSYGARKGLVDTALKTADSGYLTRRLVDVAQDVIVREPDCGTKRGIAMQPISEGDKDMVKLAERIYGRTLAEDVVDPETGEVIARLGELVTRKLSTTIDGALKKPKKVKVRSPLTCESQYGVCQKCYGWSLTNNRLVDQGEAIGIIAAQSIGEPGTQLTMRTFHTGGAVSGGSSRNQVKSPAKGTVSFKLQSRSIRTAYGDVMEQTTRDGVMKVVAGEKEHSVNIPIGSFLHVSSGAEVTAGQVLCEYDPPGQKKNLTERATKDITADISGRIMFQGFQADEKRDRQGNISRTANRAGIIWVLEGDVYNLPSGAHVVVKDGQEVNALDVLAEIQITSEHGGEVRFGPEIETEVVKVGRSKTQTRLVKGKEINVIIASVGASNAKLEPGQKGHVWKVAKQKESFAIKVVSDEVVENGKIIAELVDDGTNVVSCGGEIIYDGVEIDDRRVVTKAGKVLFVPEEVHFISKDSSLKMSETGETVTAGQEVVKDVFAHMEGVIEIIADNDIIHEVIIRPGELVPINDPSDLRVPEGQIVEPGTEIIDGLTYKERKLVSFFEKEDGSCYALVRPVEEYWIEPRETKFKHRATDEKISLRSVTQLLFRDREKVRNLQGAQLTRTSLVLQMQGHLQGLKGIVEMGEELLIVVQENILLRREQDLNVTLLAVEHGQVIEAKEPVATTQVLTRTSARVQLSKNDERRILLITEEQQTHQKIKGTASVKDGDLIRLGDNLSKSSTAGVSGQVVSVDGADVVIRKGRPYLISVNTQLQSEDGALVQRGDLLATLIFERQKTGDIVQGLPRVEELLEARKPKENAILAEKEGRARILTEDDVTRLFLVFGDGTEEEVVIPQGLNVIVEDAEQITLGTALTDGPPNPHDIVRLRGIAAAQKYLVDEVQSVYRSQGVDIADKHIEVIVRQMTRKVRVDEPKDTILLPGELMERYIIDQENDKMGQQGLEGATYTDVLLGITKASLNTESFISAASFQETTRILTEAAVEGKKDWLRGLKENVIIGRLIPAGTGFQGHSQPQEEEEEEEDIYPPIGEGSFNVPA</sequence>
<dbReference type="Pfam" id="PF04983">
    <property type="entry name" value="RNA_pol_Rpb1_3"/>
    <property type="match status" value="1"/>
</dbReference>
<organism evidence="13 14">
    <name type="scientific">Candidatus Obscuribacter phosphatis</name>
    <dbReference type="NCBI Taxonomy" id="1906157"/>
    <lineage>
        <taxon>Bacteria</taxon>
        <taxon>Bacillati</taxon>
        <taxon>Candidatus Melainabacteria</taxon>
        <taxon>Candidatus Obscuribacterales</taxon>
        <taxon>Candidatus Obscuribacteraceae</taxon>
        <taxon>Candidatus Obscuribacter</taxon>
    </lineage>
</organism>
<dbReference type="Pfam" id="PF05000">
    <property type="entry name" value="RNA_pol_Rpb1_4"/>
    <property type="match status" value="1"/>
</dbReference>
<evidence type="ECO:0000259" key="10">
    <source>
        <dbReference type="Pfam" id="PF04983"/>
    </source>
</evidence>
<dbReference type="Pfam" id="PF04998">
    <property type="entry name" value="RNA_pol_Rpb1_5"/>
    <property type="match status" value="1"/>
</dbReference>
<dbReference type="FunFam" id="1.10.150.390:FF:000002">
    <property type="entry name" value="DNA-directed RNA polymerase subunit beta"/>
    <property type="match status" value="1"/>
</dbReference>
<protein>
    <recommendedName>
        <fullName evidence="8">DNA-directed RNA polymerase subunit beta''</fullName>
        <ecNumber evidence="8">2.7.7.6</ecNumber>
    </recommendedName>
</protein>
<dbReference type="InterPro" id="IPR045867">
    <property type="entry name" value="DNA-dir_RpoC_beta_prime"/>
</dbReference>
<dbReference type="GO" id="GO:0003677">
    <property type="term" value="F:DNA binding"/>
    <property type="evidence" value="ECO:0007669"/>
    <property type="project" value="InterPro"/>
</dbReference>
<evidence type="ECO:0000256" key="2">
    <source>
        <dbReference type="ARBA" id="ARBA00022478"/>
    </source>
</evidence>
<evidence type="ECO:0000256" key="5">
    <source>
        <dbReference type="ARBA" id="ARBA00022723"/>
    </source>
</evidence>
<feature type="region of interest" description="Disordered" evidence="9">
    <location>
        <begin position="1197"/>
        <end position="1228"/>
    </location>
</feature>
<evidence type="ECO:0000259" key="12">
    <source>
        <dbReference type="Pfam" id="PF05000"/>
    </source>
</evidence>
<dbReference type="InterPro" id="IPR038120">
    <property type="entry name" value="Rpb1_funnel_sf"/>
</dbReference>
<evidence type="ECO:0000256" key="1">
    <source>
        <dbReference type="ARBA" id="ARBA00004026"/>
    </source>
</evidence>
<dbReference type="Gene3D" id="1.10.1790.20">
    <property type="match status" value="1"/>
</dbReference>
<dbReference type="Gene3D" id="1.10.274.100">
    <property type="entry name" value="RNA polymerase Rpb1, domain 3"/>
    <property type="match status" value="1"/>
</dbReference>
<dbReference type="Gene3D" id="2.40.50.100">
    <property type="match status" value="3"/>
</dbReference>
<gene>
    <name evidence="13" type="ORF">J0M35_12225</name>
</gene>
<dbReference type="InterPro" id="IPR007081">
    <property type="entry name" value="RNA_pol_Rpb1_5"/>
</dbReference>
<feature type="compositionally biased region" description="Acidic residues" evidence="9">
    <location>
        <begin position="1206"/>
        <end position="1215"/>
    </location>
</feature>
<evidence type="ECO:0000256" key="3">
    <source>
        <dbReference type="ARBA" id="ARBA00022679"/>
    </source>
</evidence>
<keyword evidence="6" id="KW-0862">Zinc</keyword>
<feature type="domain" description="RNA polymerase Rpb1" evidence="11">
    <location>
        <begin position="172"/>
        <end position="1152"/>
    </location>
</feature>
<dbReference type="InterPro" id="IPR042102">
    <property type="entry name" value="RNA_pol_Rpb1_3_sf"/>
</dbReference>
<evidence type="ECO:0000256" key="7">
    <source>
        <dbReference type="ARBA" id="ARBA00023163"/>
    </source>
</evidence>
<dbReference type="SUPFAM" id="SSF64484">
    <property type="entry name" value="beta and beta-prime subunits of DNA dependent RNA-polymerase"/>
    <property type="match status" value="1"/>
</dbReference>
<dbReference type="Proteomes" id="UP000664277">
    <property type="component" value="Unassembled WGS sequence"/>
</dbReference>
<dbReference type="Gene3D" id="1.10.150.390">
    <property type="match status" value="1"/>
</dbReference>
<dbReference type="GO" id="GO:0006351">
    <property type="term" value="P:DNA-templated transcription"/>
    <property type="evidence" value="ECO:0007669"/>
    <property type="project" value="InterPro"/>
</dbReference>
<keyword evidence="5" id="KW-0479">Metal-binding</keyword>
<evidence type="ECO:0000256" key="9">
    <source>
        <dbReference type="SAM" id="MobiDB-lite"/>
    </source>
</evidence>
<dbReference type="NCBIfam" id="TIGR02388">
    <property type="entry name" value="rpoC2_cyan"/>
    <property type="match status" value="1"/>
</dbReference>
<dbReference type="HAMAP" id="MF_01324">
    <property type="entry name" value="RNApol_bact_RpoC2"/>
    <property type="match status" value="1"/>
</dbReference>
<evidence type="ECO:0000259" key="11">
    <source>
        <dbReference type="Pfam" id="PF04998"/>
    </source>
</evidence>
<evidence type="ECO:0000256" key="4">
    <source>
        <dbReference type="ARBA" id="ARBA00022695"/>
    </source>
</evidence>
<comment type="function">
    <text evidence="1">DNA-dependent RNA polymerase catalyzes the transcription of DNA into RNA using the four ribonucleoside triphosphates as substrates.</text>
</comment>
<evidence type="ECO:0000313" key="14">
    <source>
        <dbReference type="Proteomes" id="UP000664277"/>
    </source>
</evidence>
<comment type="caution">
    <text evidence="13">The sequence shown here is derived from an EMBL/GenBank/DDBJ whole genome shotgun (WGS) entry which is preliminary data.</text>
</comment>